<accession>A0A923L7L2</accession>
<evidence type="ECO:0008006" key="3">
    <source>
        <dbReference type="Google" id="ProtNLM"/>
    </source>
</evidence>
<dbReference type="InterPro" id="IPR022258">
    <property type="entry name" value="Flagellar_operon_YvyF"/>
</dbReference>
<reference evidence="1" key="1">
    <citation type="submission" date="2020-08" db="EMBL/GenBank/DDBJ databases">
        <title>Genome public.</title>
        <authorList>
            <person name="Liu C."/>
            <person name="Sun Q."/>
        </authorList>
    </citation>
    <scope>NUCLEOTIDE SEQUENCE</scope>
    <source>
        <strain evidence="1">BX22</strain>
    </source>
</reference>
<gene>
    <name evidence="1" type="ORF">H8S33_13925</name>
</gene>
<protein>
    <recommendedName>
        <fullName evidence="3">Flagellar protein</fullName>
    </recommendedName>
</protein>
<proteinExistence type="predicted"/>
<dbReference type="NCBIfam" id="TIGR03826">
    <property type="entry name" value="YvyF"/>
    <property type="match status" value="1"/>
</dbReference>
<dbReference type="AlphaFoldDB" id="A0A923L7L2"/>
<keyword evidence="2" id="KW-1185">Reference proteome</keyword>
<dbReference type="Proteomes" id="UP000637359">
    <property type="component" value="Unassembled WGS sequence"/>
</dbReference>
<comment type="caution">
    <text evidence="1">The sequence shown here is derived from an EMBL/GenBank/DDBJ whole genome shotgun (WGS) entry which is preliminary data.</text>
</comment>
<evidence type="ECO:0000313" key="1">
    <source>
        <dbReference type="EMBL" id="MBC5637904.1"/>
    </source>
</evidence>
<dbReference type="EMBL" id="JACOOL010000010">
    <property type="protein sequence ID" value="MBC5637904.1"/>
    <property type="molecule type" value="Genomic_DNA"/>
</dbReference>
<evidence type="ECO:0000313" key="2">
    <source>
        <dbReference type="Proteomes" id="UP000637359"/>
    </source>
</evidence>
<organism evidence="1 2">
    <name type="scientific">Ornithinibacillus hominis</name>
    <dbReference type="NCBI Taxonomy" id="2763055"/>
    <lineage>
        <taxon>Bacteria</taxon>
        <taxon>Bacillati</taxon>
        <taxon>Bacillota</taxon>
        <taxon>Bacilli</taxon>
        <taxon>Bacillales</taxon>
        <taxon>Bacillaceae</taxon>
        <taxon>Ornithinibacillus</taxon>
    </lineage>
</organism>
<name>A0A923L7L2_9BACI</name>
<sequence length="140" mass="16346">MAELTNCTKCGKVFVKNLRDICQDCYKEEEAAFKKVYEFLKKQKNRESTLREVVEATGVEETLITKFIKEKRLRTTMFPKLGYPCERCGAPITTGKICSSCSNELHKELNKIEKVEKVAERNKESKSKENIYYTLDKHHR</sequence>